<accession>A0A6P8EDX9</accession>
<dbReference type="InterPro" id="IPR036915">
    <property type="entry name" value="Cyclin-like_sf"/>
</dbReference>
<dbReference type="PANTHER" id="PTHR15615">
    <property type="match status" value="1"/>
</dbReference>
<dbReference type="SUPFAM" id="SSF47954">
    <property type="entry name" value="Cyclin-like"/>
    <property type="match status" value="1"/>
</dbReference>
<keyword evidence="4" id="KW-1185">Reference proteome</keyword>
<dbReference type="Proteomes" id="UP000515151">
    <property type="component" value="Chromosome 7"/>
</dbReference>
<protein>
    <submittedName>
        <fullName evidence="5">Cyclin-U4-1 isoform X1</fullName>
    </submittedName>
</protein>
<name>A0A6P8EDX9_PUNGR</name>
<dbReference type="PANTHER" id="PTHR15615:SF80">
    <property type="entry name" value="CYCLIN"/>
    <property type="match status" value="1"/>
</dbReference>
<dbReference type="RefSeq" id="XP_031403563.1">
    <property type="nucleotide sequence ID" value="XM_031547703.1"/>
</dbReference>
<evidence type="ECO:0000313" key="4">
    <source>
        <dbReference type="Proteomes" id="UP000515151"/>
    </source>
</evidence>
<reference evidence="4" key="1">
    <citation type="journal article" date="2020" name="Plant Biotechnol. J.">
        <title>The pomegranate (Punica granatum L.) draft genome dissects genetic divergence between soft- and hard-seeded cultivars.</title>
        <authorList>
            <person name="Luo X."/>
            <person name="Li H."/>
            <person name="Wu Z."/>
            <person name="Yao W."/>
            <person name="Zhao P."/>
            <person name="Cao D."/>
            <person name="Yu H."/>
            <person name="Li K."/>
            <person name="Poudel K."/>
            <person name="Zhao D."/>
            <person name="Zhang F."/>
            <person name="Xia X."/>
            <person name="Chen L."/>
            <person name="Wang Q."/>
            <person name="Jing D."/>
            <person name="Cao S."/>
        </authorList>
    </citation>
    <scope>NUCLEOTIDE SEQUENCE [LARGE SCALE GENOMIC DNA]</scope>
    <source>
        <strain evidence="4">cv. Tunisia</strain>
    </source>
</reference>
<dbReference type="Gene3D" id="1.10.472.10">
    <property type="entry name" value="Cyclin-like"/>
    <property type="match status" value="1"/>
</dbReference>
<dbReference type="Pfam" id="PF08613">
    <property type="entry name" value="Cyclin"/>
    <property type="match status" value="1"/>
</dbReference>
<evidence type="ECO:0000313" key="5">
    <source>
        <dbReference type="RefSeq" id="XP_031403563.1"/>
    </source>
</evidence>
<dbReference type="AlphaFoldDB" id="A0A6P8EDX9"/>
<reference evidence="5" key="2">
    <citation type="submission" date="2025-08" db="UniProtKB">
        <authorList>
            <consortium name="RefSeq"/>
        </authorList>
    </citation>
    <scope>IDENTIFICATION</scope>
    <source>
        <tissue evidence="5">Leaf</tissue>
    </source>
</reference>
<keyword evidence="3" id="KW-0131">Cell cycle</keyword>
<dbReference type="OrthoDB" id="337735at2759"/>
<sequence>MSHQTSPKALEDSMSDGTRLPLNTILHLGLDKTDPEVPGSTPRVIAYLSSVLELSIQRNERSLEASRRKKDGVTVFHSSRPPGLSIRQYLERIFKYAPCSPSCFVAAQIYIDRFTARTRSRLTSLNIHRLLITSVMVAAKFMDDVFCRSHNNAHYAKVGGISMEEMNELEMNFLFSIDFRLHVPVDVFVKYSKQLEKEAYSATRWIKACKVGDSRPDKQVKSGPAIAGLGCRAI</sequence>
<proteinExistence type="inferred from homology"/>
<organism evidence="4 5">
    <name type="scientific">Punica granatum</name>
    <name type="common">Pomegranate</name>
    <dbReference type="NCBI Taxonomy" id="22663"/>
    <lineage>
        <taxon>Eukaryota</taxon>
        <taxon>Viridiplantae</taxon>
        <taxon>Streptophyta</taxon>
        <taxon>Embryophyta</taxon>
        <taxon>Tracheophyta</taxon>
        <taxon>Spermatophyta</taxon>
        <taxon>Magnoliopsida</taxon>
        <taxon>eudicotyledons</taxon>
        <taxon>Gunneridae</taxon>
        <taxon>Pentapetalae</taxon>
        <taxon>rosids</taxon>
        <taxon>malvids</taxon>
        <taxon>Myrtales</taxon>
        <taxon>Lythraceae</taxon>
        <taxon>Punica</taxon>
    </lineage>
</organism>
<dbReference type="GeneID" id="116212941"/>
<dbReference type="InterPro" id="IPR013922">
    <property type="entry name" value="Cyclin_PHO80-like"/>
</dbReference>
<evidence type="ECO:0000256" key="2">
    <source>
        <dbReference type="ARBA" id="ARBA00022618"/>
    </source>
</evidence>
<gene>
    <name evidence="5" type="primary">LOC116212941</name>
</gene>
<dbReference type="GO" id="GO:0051301">
    <property type="term" value="P:cell division"/>
    <property type="evidence" value="ECO:0007669"/>
    <property type="project" value="UniProtKB-KW"/>
</dbReference>
<dbReference type="GO" id="GO:0019901">
    <property type="term" value="F:protein kinase binding"/>
    <property type="evidence" value="ECO:0007669"/>
    <property type="project" value="InterPro"/>
</dbReference>
<keyword evidence="2" id="KW-0132">Cell division</keyword>
<comment type="similarity">
    <text evidence="1">Belongs to the cyclin family. Cyclin U/P subfamily.</text>
</comment>
<evidence type="ECO:0000256" key="3">
    <source>
        <dbReference type="ARBA" id="ARBA00023306"/>
    </source>
</evidence>
<evidence type="ECO:0000256" key="1">
    <source>
        <dbReference type="ARBA" id="ARBA00007215"/>
    </source>
</evidence>